<name>A0A392QTA3_9FABA</name>
<reference evidence="1 2" key="1">
    <citation type="journal article" date="2018" name="Front. Plant Sci.">
        <title>Red Clover (Trifolium pratense) and Zigzag Clover (T. medium) - A Picture of Genomic Similarities and Differences.</title>
        <authorList>
            <person name="Dluhosova J."/>
            <person name="Istvanek J."/>
            <person name="Nedelnik J."/>
            <person name="Repkova J."/>
        </authorList>
    </citation>
    <scope>NUCLEOTIDE SEQUENCE [LARGE SCALE GENOMIC DNA]</scope>
    <source>
        <strain evidence="2">cv. 10/8</strain>
        <tissue evidence="1">Leaf</tissue>
    </source>
</reference>
<dbReference type="AlphaFoldDB" id="A0A392QTA3"/>
<evidence type="ECO:0000313" key="1">
    <source>
        <dbReference type="EMBL" id="MCI26465.1"/>
    </source>
</evidence>
<comment type="caution">
    <text evidence="1">The sequence shown here is derived from an EMBL/GenBank/DDBJ whole genome shotgun (WGS) entry which is preliminary data.</text>
</comment>
<protein>
    <submittedName>
        <fullName evidence="1">Uncharacterized protein</fullName>
    </submittedName>
</protein>
<dbReference type="EMBL" id="LXQA010153453">
    <property type="protein sequence ID" value="MCI26465.1"/>
    <property type="molecule type" value="Genomic_DNA"/>
</dbReference>
<accession>A0A392QTA3</accession>
<evidence type="ECO:0000313" key="2">
    <source>
        <dbReference type="Proteomes" id="UP000265520"/>
    </source>
</evidence>
<organism evidence="1 2">
    <name type="scientific">Trifolium medium</name>
    <dbReference type="NCBI Taxonomy" id="97028"/>
    <lineage>
        <taxon>Eukaryota</taxon>
        <taxon>Viridiplantae</taxon>
        <taxon>Streptophyta</taxon>
        <taxon>Embryophyta</taxon>
        <taxon>Tracheophyta</taxon>
        <taxon>Spermatophyta</taxon>
        <taxon>Magnoliopsida</taxon>
        <taxon>eudicotyledons</taxon>
        <taxon>Gunneridae</taxon>
        <taxon>Pentapetalae</taxon>
        <taxon>rosids</taxon>
        <taxon>fabids</taxon>
        <taxon>Fabales</taxon>
        <taxon>Fabaceae</taxon>
        <taxon>Papilionoideae</taxon>
        <taxon>50 kb inversion clade</taxon>
        <taxon>NPAAA clade</taxon>
        <taxon>Hologalegina</taxon>
        <taxon>IRL clade</taxon>
        <taxon>Trifolieae</taxon>
        <taxon>Trifolium</taxon>
    </lineage>
</organism>
<dbReference type="Proteomes" id="UP000265520">
    <property type="component" value="Unassembled WGS sequence"/>
</dbReference>
<proteinExistence type="predicted"/>
<keyword evidence="2" id="KW-1185">Reference proteome</keyword>
<sequence>MAAGTVALPSEFGRTVTAAGSSSKRMNMMNTMGEKRE</sequence>